<proteinExistence type="predicted"/>
<keyword evidence="4" id="KW-1185">Reference proteome</keyword>
<name>A0AAW0THH7_SCYPA</name>
<reference evidence="3 4" key="1">
    <citation type="submission" date="2023-03" db="EMBL/GenBank/DDBJ databases">
        <title>High-quality genome of Scylla paramamosain provides insights in environmental adaptation.</title>
        <authorList>
            <person name="Zhang L."/>
        </authorList>
    </citation>
    <scope>NUCLEOTIDE SEQUENCE [LARGE SCALE GENOMIC DNA]</scope>
    <source>
        <strain evidence="3">LZ_2023a</strain>
        <tissue evidence="3">Muscle</tissue>
    </source>
</reference>
<dbReference type="EMBL" id="JARAKH010000030">
    <property type="protein sequence ID" value="KAK8387154.1"/>
    <property type="molecule type" value="Genomic_DNA"/>
</dbReference>
<keyword evidence="2" id="KW-1133">Transmembrane helix</keyword>
<evidence type="ECO:0000256" key="2">
    <source>
        <dbReference type="SAM" id="Phobius"/>
    </source>
</evidence>
<evidence type="ECO:0000313" key="3">
    <source>
        <dbReference type="EMBL" id="KAK8387154.1"/>
    </source>
</evidence>
<evidence type="ECO:0000313" key="4">
    <source>
        <dbReference type="Proteomes" id="UP001487740"/>
    </source>
</evidence>
<dbReference type="AlphaFoldDB" id="A0AAW0THH7"/>
<protein>
    <submittedName>
        <fullName evidence="3">Uncharacterized protein</fullName>
    </submittedName>
</protein>
<dbReference type="Proteomes" id="UP001487740">
    <property type="component" value="Unassembled WGS sequence"/>
</dbReference>
<sequence length="303" mass="34417">MDKEHETVTGRDEDKARGAGEAEHWDNVNEGNKSDYSQAAGRSEAGNITTDSDDAVNFDLLRTLCRGRRHRNHSSSSSGCSCESCISHSDDSFFESDGGPPGGENTILRRLYMWLENAKLSWGFLVLGLLVVSVAFTVTVFAVAETTSSNLVSCHTVYWMVPVVAVTTGVVIAWKTTQHLLLKRGYGRGDHIMERWNLIRVAQGKELVYSIRGAIYAPTRHAPRRPSHPPIYQVVGYESEFDSETYFDSDLESDGQYRRSLTPWQEVQDPHKRERRNIYTRKAWFRDLPVVWWELLPCTQQDL</sequence>
<feature type="region of interest" description="Disordered" evidence="1">
    <location>
        <begin position="1"/>
        <end position="48"/>
    </location>
</feature>
<feature type="transmembrane region" description="Helical" evidence="2">
    <location>
        <begin position="156"/>
        <end position="174"/>
    </location>
</feature>
<keyword evidence="2" id="KW-0812">Transmembrane</keyword>
<keyword evidence="2" id="KW-0472">Membrane</keyword>
<feature type="compositionally biased region" description="Basic and acidic residues" evidence="1">
    <location>
        <begin position="1"/>
        <end position="27"/>
    </location>
</feature>
<evidence type="ECO:0000256" key="1">
    <source>
        <dbReference type="SAM" id="MobiDB-lite"/>
    </source>
</evidence>
<feature type="transmembrane region" description="Helical" evidence="2">
    <location>
        <begin position="120"/>
        <end position="144"/>
    </location>
</feature>
<organism evidence="3 4">
    <name type="scientific">Scylla paramamosain</name>
    <name type="common">Mud crab</name>
    <dbReference type="NCBI Taxonomy" id="85552"/>
    <lineage>
        <taxon>Eukaryota</taxon>
        <taxon>Metazoa</taxon>
        <taxon>Ecdysozoa</taxon>
        <taxon>Arthropoda</taxon>
        <taxon>Crustacea</taxon>
        <taxon>Multicrustacea</taxon>
        <taxon>Malacostraca</taxon>
        <taxon>Eumalacostraca</taxon>
        <taxon>Eucarida</taxon>
        <taxon>Decapoda</taxon>
        <taxon>Pleocyemata</taxon>
        <taxon>Brachyura</taxon>
        <taxon>Eubrachyura</taxon>
        <taxon>Portunoidea</taxon>
        <taxon>Portunidae</taxon>
        <taxon>Portuninae</taxon>
        <taxon>Scylla</taxon>
    </lineage>
</organism>
<comment type="caution">
    <text evidence="3">The sequence shown here is derived from an EMBL/GenBank/DDBJ whole genome shotgun (WGS) entry which is preliminary data.</text>
</comment>
<gene>
    <name evidence="3" type="ORF">O3P69_018072</name>
</gene>
<accession>A0AAW0THH7</accession>